<evidence type="ECO:0000313" key="6">
    <source>
        <dbReference type="EMBL" id="WAV96822.1"/>
    </source>
</evidence>
<evidence type="ECO:0000256" key="4">
    <source>
        <dbReference type="ARBA" id="ARBA00022517"/>
    </source>
</evidence>
<dbReference type="Pfam" id="PF02620">
    <property type="entry name" value="YceD"/>
    <property type="match status" value="1"/>
</dbReference>
<evidence type="ECO:0000313" key="7">
    <source>
        <dbReference type="Proteomes" id="UP001164794"/>
    </source>
</evidence>
<comment type="function">
    <text evidence="1">Plays a role in synthesis, processing and/or stability of 23S rRNA.</text>
</comment>
<comment type="similarity">
    <text evidence="2">Belongs to the DUF177 domain family.</text>
</comment>
<proteinExistence type="inferred from homology"/>
<keyword evidence="4" id="KW-0690">Ribosome biogenesis</keyword>
<dbReference type="PANTHER" id="PTHR38099:SF1">
    <property type="entry name" value="LARGE RIBOSOMAL RNA SUBUNIT ACCUMULATION PROTEIN YCED"/>
    <property type="match status" value="1"/>
</dbReference>
<gene>
    <name evidence="6" type="ORF">NB645_08360</name>
</gene>
<organism evidence="6 7">
    <name type="scientific">Oxalobacter aliiformigenes</name>
    <dbReference type="NCBI Taxonomy" id="2946593"/>
    <lineage>
        <taxon>Bacteria</taxon>
        <taxon>Pseudomonadati</taxon>
        <taxon>Pseudomonadota</taxon>
        <taxon>Betaproteobacteria</taxon>
        <taxon>Burkholderiales</taxon>
        <taxon>Oxalobacteraceae</taxon>
        <taxon>Oxalobacter</taxon>
    </lineage>
</organism>
<evidence type="ECO:0000256" key="5">
    <source>
        <dbReference type="ARBA" id="ARBA00031841"/>
    </source>
</evidence>
<evidence type="ECO:0000256" key="3">
    <source>
        <dbReference type="ARBA" id="ARBA00015716"/>
    </source>
</evidence>
<dbReference type="EMBL" id="CP098248">
    <property type="protein sequence ID" value="WAV96822.1"/>
    <property type="molecule type" value="Genomic_DNA"/>
</dbReference>
<dbReference type="RefSeq" id="WP_269264301.1">
    <property type="nucleotide sequence ID" value="NZ_CP098248.1"/>
</dbReference>
<dbReference type="InterPro" id="IPR039255">
    <property type="entry name" value="YceD_bac"/>
</dbReference>
<protein>
    <recommendedName>
        <fullName evidence="3">Large ribosomal RNA subunit accumulation protein YceD</fullName>
    </recommendedName>
    <alternativeName>
        <fullName evidence="5">23S rRNA accumulation protein YceD</fullName>
    </alternativeName>
</protein>
<accession>A0ABY7JKQ4</accession>
<evidence type="ECO:0000256" key="1">
    <source>
        <dbReference type="ARBA" id="ARBA00002868"/>
    </source>
</evidence>
<dbReference type="Proteomes" id="UP001164794">
    <property type="component" value="Chromosome"/>
</dbReference>
<name>A0ABY7JKQ4_9BURK</name>
<sequence>MNSYLIDPFGFCKNSESIGGHTPVSELERLASVCADRSGELIWKVSGSLDNHQRPCLLLNVAGSVNLVCQRCLDSLVYELDSTTTVMVAKTEEEADEIEESLEDEEAVEVIVSDGKVEVMDLVEDEALLALPLSARHGICPDSSMDGWKEKRESPFAALKELAKKVDGQKNE</sequence>
<reference evidence="6" key="1">
    <citation type="journal article" date="2022" name="Front. Microbiol.">
        <title>New perspectives on an old grouping: The genomic and phenotypic variability of Oxalobacter formigenes and the implications for calcium oxalate stone prevention.</title>
        <authorList>
            <person name="Chmiel J.A."/>
            <person name="Carr C."/>
            <person name="Stuivenberg G.A."/>
            <person name="Venema R."/>
            <person name="Chanyi R.M."/>
            <person name="Al K.F."/>
            <person name="Giguere D."/>
            <person name="Say H."/>
            <person name="Akouris P.P."/>
            <person name="Dominguez Romero S.A."/>
            <person name="Kwong A."/>
            <person name="Tai V."/>
            <person name="Koval S.F."/>
            <person name="Razvi H."/>
            <person name="Bjazevic J."/>
            <person name="Burton J.P."/>
        </authorList>
    </citation>
    <scope>NUCLEOTIDE SEQUENCE</scope>
    <source>
        <strain evidence="6">HOxNP-1</strain>
    </source>
</reference>
<dbReference type="InterPro" id="IPR003772">
    <property type="entry name" value="YceD"/>
</dbReference>
<dbReference type="PANTHER" id="PTHR38099">
    <property type="entry name" value="LARGE RIBOSOMAL RNA SUBUNIT ACCUMULATION PROTEIN YCED"/>
    <property type="match status" value="1"/>
</dbReference>
<evidence type="ECO:0000256" key="2">
    <source>
        <dbReference type="ARBA" id="ARBA00010740"/>
    </source>
</evidence>
<keyword evidence="7" id="KW-1185">Reference proteome</keyword>